<dbReference type="PROSITE" id="PS50181">
    <property type="entry name" value="FBOX"/>
    <property type="match status" value="1"/>
</dbReference>
<evidence type="ECO:0000259" key="1">
    <source>
        <dbReference type="PROSITE" id="PS50181"/>
    </source>
</evidence>
<dbReference type="InterPro" id="IPR001810">
    <property type="entry name" value="F-box_dom"/>
</dbReference>
<dbReference type="SUPFAM" id="SSF52047">
    <property type="entry name" value="RNI-like"/>
    <property type="match status" value="1"/>
</dbReference>
<dbReference type="PANTHER" id="PTHR31900:SF27">
    <property type="entry name" value="FBD DOMAIN-CONTAINING PROTEIN"/>
    <property type="match status" value="1"/>
</dbReference>
<dbReference type="CDD" id="cd22160">
    <property type="entry name" value="F-box_AtFBL13-like"/>
    <property type="match status" value="1"/>
</dbReference>
<reference evidence="2 3" key="1">
    <citation type="journal article" date="2022" name="Nat. Genet.">
        <title>Improved pea reference genome and pan-genome highlight genomic features and evolutionary characteristics.</title>
        <authorList>
            <person name="Yang T."/>
            <person name="Liu R."/>
            <person name="Luo Y."/>
            <person name="Hu S."/>
            <person name="Wang D."/>
            <person name="Wang C."/>
            <person name="Pandey M.K."/>
            <person name="Ge S."/>
            <person name="Xu Q."/>
            <person name="Li N."/>
            <person name="Li G."/>
            <person name="Huang Y."/>
            <person name="Saxena R.K."/>
            <person name="Ji Y."/>
            <person name="Li M."/>
            <person name="Yan X."/>
            <person name="He Y."/>
            <person name="Liu Y."/>
            <person name="Wang X."/>
            <person name="Xiang C."/>
            <person name="Varshney R.K."/>
            <person name="Ding H."/>
            <person name="Gao S."/>
            <person name="Zong X."/>
        </authorList>
    </citation>
    <scope>NUCLEOTIDE SEQUENCE [LARGE SCALE GENOMIC DNA]</scope>
    <source>
        <strain evidence="2 3">cv. Zhongwan 6</strain>
    </source>
</reference>
<proteinExistence type="predicted"/>
<dbReference type="Pfam" id="PF08387">
    <property type="entry name" value="FBD"/>
    <property type="match status" value="1"/>
</dbReference>
<dbReference type="Pfam" id="PF00646">
    <property type="entry name" value="F-box"/>
    <property type="match status" value="1"/>
</dbReference>
<dbReference type="InterPro" id="IPR050232">
    <property type="entry name" value="FBL13/AtMIF1-like"/>
</dbReference>
<sequence length="476" mass="54624">ISSPSLPSHSQVRFVPSLLLLAPCNNRAIGCNSRAIGCTKMSDILGPDLITDLPQSIIETILIQLPIRDATRTSILSSRWRNTWRSITHLVFDEKSFPIPCDYNDQQLLQERVVKFISMVLSLHQGPIHRLQITHRSLLSFPDIDRWILFVSKNDVEDLTLELGGEFFRMPSCFFDCEKLFRLELSRCELYPPVSFKGFSCLKRLNLHQVVISSEAIERLISTCPLLESLSLIGCDCLALTISASNLKYLYLYGEFNDLYLVDMPLLVELFVSMYMPDDDLSEHIEQSSNCNFVNFLSGVPNLKRLDGAVHFTKYLSIGNDLRHLALMFNNLECIQMRPVSFMDMKEILVVLRLIKCSPNLKELHISGISDIQASAYTEDLDFWEKEYHSDSILRKLKVVDLAEMSGVPHEIEFIKFLLGSSPVLEKMFIIPYISNKEYRLKMLVELMKFRRASSKAEIYFTCLEYPICVSPGFRD</sequence>
<dbReference type="Gramene" id="Psat02G0281700-T1">
    <property type="protein sequence ID" value="KAI5436466.1"/>
    <property type="gene ID" value="KIW84_022817"/>
</dbReference>
<comment type="caution">
    <text evidence="2">The sequence shown here is derived from an EMBL/GenBank/DDBJ whole genome shotgun (WGS) entry which is preliminary data.</text>
</comment>
<dbReference type="AlphaFoldDB" id="A0A9D4YBE1"/>
<dbReference type="InterPro" id="IPR055411">
    <property type="entry name" value="LRR_FXL15/At3g58940/PEG3-like"/>
</dbReference>
<keyword evidence="3" id="KW-1185">Reference proteome</keyword>
<evidence type="ECO:0000313" key="3">
    <source>
        <dbReference type="Proteomes" id="UP001058974"/>
    </source>
</evidence>
<dbReference type="Pfam" id="PF24758">
    <property type="entry name" value="LRR_At5g56370"/>
    <property type="match status" value="1"/>
</dbReference>
<dbReference type="PANTHER" id="PTHR31900">
    <property type="entry name" value="F-BOX/RNI SUPERFAMILY PROTEIN-RELATED"/>
    <property type="match status" value="1"/>
</dbReference>
<name>A0A9D4YBE1_PEA</name>
<feature type="non-terminal residue" evidence="2">
    <location>
        <position position="1"/>
    </location>
</feature>
<organism evidence="2 3">
    <name type="scientific">Pisum sativum</name>
    <name type="common">Garden pea</name>
    <name type="synonym">Lathyrus oleraceus</name>
    <dbReference type="NCBI Taxonomy" id="3888"/>
    <lineage>
        <taxon>Eukaryota</taxon>
        <taxon>Viridiplantae</taxon>
        <taxon>Streptophyta</taxon>
        <taxon>Embryophyta</taxon>
        <taxon>Tracheophyta</taxon>
        <taxon>Spermatophyta</taxon>
        <taxon>Magnoliopsida</taxon>
        <taxon>eudicotyledons</taxon>
        <taxon>Gunneridae</taxon>
        <taxon>Pentapetalae</taxon>
        <taxon>rosids</taxon>
        <taxon>fabids</taxon>
        <taxon>Fabales</taxon>
        <taxon>Fabaceae</taxon>
        <taxon>Papilionoideae</taxon>
        <taxon>50 kb inversion clade</taxon>
        <taxon>NPAAA clade</taxon>
        <taxon>Hologalegina</taxon>
        <taxon>IRL clade</taxon>
        <taxon>Fabeae</taxon>
        <taxon>Lathyrus</taxon>
    </lineage>
</organism>
<dbReference type="EMBL" id="JAMSHJ010000002">
    <property type="protein sequence ID" value="KAI5436466.1"/>
    <property type="molecule type" value="Genomic_DNA"/>
</dbReference>
<dbReference type="SMART" id="SM00579">
    <property type="entry name" value="FBD"/>
    <property type="match status" value="1"/>
</dbReference>
<dbReference type="InterPro" id="IPR053781">
    <property type="entry name" value="F-box_AtFBL13-like"/>
</dbReference>
<dbReference type="Gene3D" id="3.80.10.10">
    <property type="entry name" value="Ribonuclease Inhibitor"/>
    <property type="match status" value="1"/>
</dbReference>
<feature type="domain" description="F-box" evidence="1">
    <location>
        <begin position="47"/>
        <end position="95"/>
    </location>
</feature>
<dbReference type="InterPro" id="IPR006566">
    <property type="entry name" value="FBD"/>
</dbReference>
<accession>A0A9D4YBE1</accession>
<dbReference type="InterPro" id="IPR036047">
    <property type="entry name" value="F-box-like_dom_sf"/>
</dbReference>
<gene>
    <name evidence="2" type="ORF">KIW84_022817</name>
</gene>
<evidence type="ECO:0000313" key="2">
    <source>
        <dbReference type="EMBL" id="KAI5436466.1"/>
    </source>
</evidence>
<dbReference type="Proteomes" id="UP001058974">
    <property type="component" value="Chromosome 2"/>
</dbReference>
<dbReference type="SUPFAM" id="SSF81383">
    <property type="entry name" value="F-box domain"/>
    <property type="match status" value="1"/>
</dbReference>
<dbReference type="InterPro" id="IPR032675">
    <property type="entry name" value="LRR_dom_sf"/>
</dbReference>
<protein>
    <recommendedName>
        <fullName evidence="1">F-box domain-containing protein</fullName>
    </recommendedName>
</protein>